<organism evidence="2 3">
    <name type="scientific">Coleophoma crateriformis</name>
    <dbReference type="NCBI Taxonomy" id="565419"/>
    <lineage>
        <taxon>Eukaryota</taxon>
        <taxon>Fungi</taxon>
        <taxon>Dikarya</taxon>
        <taxon>Ascomycota</taxon>
        <taxon>Pezizomycotina</taxon>
        <taxon>Leotiomycetes</taxon>
        <taxon>Helotiales</taxon>
        <taxon>Dermateaceae</taxon>
        <taxon>Coleophoma</taxon>
    </lineage>
</organism>
<gene>
    <name evidence="2" type="ORF">BP5796_01047</name>
</gene>
<feature type="region of interest" description="Disordered" evidence="1">
    <location>
        <begin position="1"/>
        <end position="27"/>
    </location>
</feature>
<sequence>MSDHKGKGRAQPEYDADNNQPDGLPEASMFSKVIASASGLTRNVFAAPSGNELNAQATATLANSGKGQPSGATTRLTERDLSAEQQHSSASLPGSSNAFRLDQSQEHIQKSENEFLSFLDGIDSFSPSQDFTQGPQEEQAFDTAGANEKKPFDHRWGELWANQQYVNQLKLTRGQTKHLRISVAEQESRDGQEVLLLLSAPTTEELPTDLENEEVEWNLTVEQISHLRAMTKDLFPQVDSHNPIPSDHPLNLIPDFGTSDVMMMPVTDMNTEESSVYTSLNRESFKEQWEDVLTRYTDEVWGGLLPLVKEARKEIEQMSDTEQTFQQPKALRRLGAILGHLNAQKAVVRDG</sequence>
<evidence type="ECO:0000256" key="1">
    <source>
        <dbReference type="SAM" id="MobiDB-lite"/>
    </source>
</evidence>
<name>A0A3D8T9T4_9HELO</name>
<keyword evidence="3" id="KW-1185">Reference proteome</keyword>
<evidence type="ECO:0000313" key="2">
    <source>
        <dbReference type="EMBL" id="RDW95284.1"/>
    </source>
</evidence>
<evidence type="ECO:0000313" key="3">
    <source>
        <dbReference type="Proteomes" id="UP000256328"/>
    </source>
</evidence>
<comment type="caution">
    <text evidence="2">The sequence shown here is derived from an EMBL/GenBank/DDBJ whole genome shotgun (WGS) entry which is preliminary data.</text>
</comment>
<reference evidence="2 3" key="1">
    <citation type="journal article" date="2018" name="IMA Fungus">
        <title>IMA Genome-F 9: Draft genome sequence of Annulohypoxylon stygium, Aspergillus mulundensis, Berkeleyomyces basicola (syn. Thielaviopsis basicola), Ceratocystis smalleyi, two Cercospora beticola strains, Coleophoma cylindrospora, Fusarium fracticaudum, Phialophora cf. hyalina, and Morchella septimelata.</title>
        <authorList>
            <person name="Wingfield B.D."/>
            <person name="Bills G.F."/>
            <person name="Dong Y."/>
            <person name="Huang W."/>
            <person name="Nel W.J."/>
            <person name="Swalarsk-Parry B.S."/>
            <person name="Vaghefi N."/>
            <person name="Wilken P.M."/>
            <person name="An Z."/>
            <person name="de Beer Z.W."/>
            <person name="De Vos L."/>
            <person name="Chen L."/>
            <person name="Duong T.A."/>
            <person name="Gao Y."/>
            <person name="Hammerbacher A."/>
            <person name="Kikkert J.R."/>
            <person name="Li Y."/>
            <person name="Li H."/>
            <person name="Li K."/>
            <person name="Li Q."/>
            <person name="Liu X."/>
            <person name="Ma X."/>
            <person name="Naidoo K."/>
            <person name="Pethybridge S.J."/>
            <person name="Sun J."/>
            <person name="Steenkamp E.T."/>
            <person name="van der Nest M.A."/>
            <person name="van Wyk S."/>
            <person name="Wingfield M.J."/>
            <person name="Xiong C."/>
            <person name="Yue Q."/>
            <person name="Zhang X."/>
        </authorList>
    </citation>
    <scope>NUCLEOTIDE SEQUENCE [LARGE SCALE GENOMIC DNA]</scope>
    <source>
        <strain evidence="2 3">BP5796</strain>
    </source>
</reference>
<proteinExistence type="predicted"/>
<protein>
    <submittedName>
        <fullName evidence="2">Uncharacterized protein</fullName>
    </submittedName>
</protein>
<dbReference type="AlphaFoldDB" id="A0A3D8T9T4"/>
<dbReference type="OrthoDB" id="5337545at2759"/>
<dbReference type="Proteomes" id="UP000256328">
    <property type="component" value="Unassembled WGS sequence"/>
</dbReference>
<accession>A0A3D8T9T4</accession>
<dbReference type="EMBL" id="PDLN01000001">
    <property type="protein sequence ID" value="RDW95284.1"/>
    <property type="molecule type" value="Genomic_DNA"/>
</dbReference>